<keyword evidence="19 29" id="KW-0472">Membrane</keyword>
<dbReference type="InterPro" id="IPR008983">
    <property type="entry name" value="Tumour_necrosis_fac-like_dom"/>
</dbReference>
<evidence type="ECO:0000313" key="32">
    <source>
        <dbReference type="Proteomes" id="UP000694392"/>
    </source>
</evidence>
<dbReference type="OMA" id="KVKRSAH"/>
<evidence type="ECO:0000256" key="28">
    <source>
        <dbReference type="ARBA" id="ARBA00047144"/>
    </source>
</evidence>
<dbReference type="GO" id="GO:0043202">
    <property type="term" value="C:lysosomal lumen"/>
    <property type="evidence" value="ECO:0007669"/>
    <property type="project" value="UniProtKB-SubCell"/>
</dbReference>
<evidence type="ECO:0000256" key="18">
    <source>
        <dbReference type="ARBA" id="ARBA00023015"/>
    </source>
</evidence>
<keyword evidence="25" id="KW-0968">Cytoplasmic vesicle</keyword>
<evidence type="ECO:0000256" key="2">
    <source>
        <dbReference type="ARBA" id="ARBA00004123"/>
    </source>
</evidence>
<evidence type="ECO:0000256" key="4">
    <source>
        <dbReference type="ARBA" id="ARBA00004321"/>
    </source>
</evidence>
<dbReference type="GO" id="GO:0005634">
    <property type="term" value="C:nucleus"/>
    <property type="evidence" value="ECO:0007669"/>
    <property type="project" value="UniProtKB-SubCell"/>
</dbReference>
<evidence type="ECO:0000256" key="10">
    <source>
        <dbReference type="ARBA" id="ARBA00022491"/>
    </source>
</evidence>
<evidence type="ECO:0000256" key="1">
    <source>
        <dbReference type="ARBA" id="ARBA00003149"/>
    </source>
</evidence>
<evidence type="ECO:0000256" key="5">
    <source>
        <dbReference type="ARBA" id="ARBA00004401"/>
    </source>
</evidence>
<dbReference type="GO" id="GO:0005125">
    <property type="term" value="F:cytokine activity"/>
    <property type="evidence" value="ECO:0007669"/>
    <property type="project" value="UniProtKB-KW"/>
</dbReference>
<dbReference type="GO" id="GO:0006955">
    <property type="term" value="P:immune response"/>
    <property type="evidence" value="ECO:0007669"/>
    <property type="project" value="InterPro"/>
</dbReference>
<dbReference type="PANTHER" id="PTHR11471:SF33">
    <property type="entry name" value="TUMOR NECROSIS FACTOR LIGAND SUPERFAMILY MEMBER 6"/>
    <property type="match status" value="1"/>
</dbReference>
<comment type="function">
    <text evidence="1">Cytoplasmic form induces gene transcription inhibition.</text>
</comment>
<evidence type="ECO:0000256" key="14">
    <source>
        <dbReference type="ARBA" id="ARBA00022703"/>
    </source>
</evidence>
<evidence type="ECO:0000256" key="12">
    <source>
        <dbReference type="ARBA" id="ARBA00022525"/>
    </source>
</evidence>
<organism evidence="31 32">
    <name type="scientific">Sphenodon punctatus</name>
    <name type="common">Tuatara</name>
    <name type="synonym">Hatteria punctata</name>
    <dbReference type="NCBI Taxonomy" id="8508"/>
    <lineage>
        <taxon>Eukaryota</taxon>
        <taxon>Metazoa</taxon>
        <taxon>Chordata</taxon>
        <taxon>Craniata</taxon>
        <taxon>Vertebrata</taxon>
        <taxon>Euteleostomi</taxon>
        <taxon>Lepidosauria</taxon>
        <taxon>Sphenodontia</taxon>
        <taxon>Sphenodontidae</taxon>
        <taxon>Sphenodon</taxon>
    </lineage>
</organism>
<dbReference type="InterPro" id="IPR006052">
    <property type="entry name" value="TNF_dom"/>
</dbReference>
<dbReference type="Pfam" id="PF00229">
    <property type="entry name" value="TNF"/>
    <property type="match status" value="1"/>
</dbReference>
<keyword evidence="24" id="KW-0539">Nucleus</keyword>
<dbReference type="GO" id="GO:0043123">
    <property type="term" value="P:positive regulation of canonical NF-kappaB signal transduction"/>
    <property type="evidence" value="ECO:0007669"/>
    <property type="project" value="Ensembl"/>
</dbReference>
<evidence type="ECO:0000256" key="7">
    <source>
        <dbReference type="ARBA" id="ARBA00008670"/>
    </source>
</evidence>
<dbReference type="SMART" id="SM00207">
    <property type="entry name" value="TNF"/>
    <property type="match status" value="1"/>
</dbReference>
<comment type="subcellular location">
    <subcellularLocation>
        <location evidence="5">Cell membrane</location>
        <topology evidence="5">Single-pass type II membrane protein</topology>
    </subcellularLocation>
    <subcellularLocation>
        <location evidence="4">Cytoplasmic vesicle lumen</location>
    </subcellularLocation>
    <subcellularLocation>
        <location evidence="3">Lysosome lumen</location>
    </subcellularLocation>
    <subcellularLocation>
        <location evidence="2">Nucleus</location>
    </subcellularLocation>
    <subcellularLocation>
        <location evidence="6">Secreted</location>
    </subcellularLocation>
</comment>
<evidence type="ECO:0000256" key="16">
    <source>
        <dbReference type="ARBA" id="ARBA00022968"/>
    </source>
</evidence>
<evidence type="ECO:0000256" key="8">
    <source>
        <dbReference type="ARBA" id="ARBA00018020"/>
    </source>
</evidence>
<dbReference type="GO" id="GO:0070062">
    <property type="term" value="C:extracellular exosome"/>
    <property type="evidence" value="ECO:0007669"/>
    <property type="project" value="Ensembl"/>
</dbReference>
<keyword evidence="23" id="KW-0458">Lysosome</keyword>
<dbReference type="GO" id="GO:0009897">
    <property type="term" value="C:external side of plasma membrane"/>
    <property type="evidence" value="ECO:0007669"/>
    <property type="project" value="Ensembl"/>
</dbReference>
<comment type="function">
    <text evidence="27">Induces FAS-mediated activation of NF-kappa-B, initiating non-apoptotic signaling pathways. Can induce apoptosis but does not appear to be essential for this process.</text>
</comment>
<dbReference type="InterPro" id="IPR021184">
    <property type="entry name" value="TNF_CS"/>
</dbReference>
<accession>A0A8D0GMW0</accession>
<comment type="similarity">
    <text evidence="7">Belongs to the tumor necrosis factor family.</text>
</comment>
<evidence type="ECO:0000256" key="17">
    <source>
        <dbReference type="ARBA" id="ARBA00022989"/>
    </source>
</evidence>
<dbReference type="CDD" id="cd00184">
    <property type="entry name" value="TNF"/>
    <property type="match status" value="1"/>
</dbReference>
<evidence type="ECO:0000256" key="3">
    <source>
        <dbReference type="ARBA" id="ARBA00004227"/>
    </source>
</evidence>
<evidence type="ECO:0000256" key="20">
    <source>
        <dbReference type="ARBA" id="ARBA00023157"/>
    </source>
</evidence>
<feature type="transmembrane region" description="Helical" evidence="29">
    <location>
        <begin position="48"/>
        <end position="72"/>
    </location>
</feature>
<dbReference type="SUPFAM" id="SSF49842">
    <property type="entry name" value="TNF-like"/>
    <property type="match status" value="1"/>
</dbReference>
<keyword evidence="11" id="KW-0202">Cytokine</keyword>
<keyword evidence="14" id="KW-0053">Apoptosis</keyword>
<dbReference type="GO" id="GO:0070231">
    <property type="term" value="P:T cell apoptotic process"/>
    <property type="evidence" value="ECO:0007669"/>
    <property type="project" value="Ensembl"/>
</dbReference>
<gene>
    <name evidence="31" type="primary">FASLG</name>
</gene>
<reference evidence="31" key="2">
    <citation type="submission" date="2025-09" db="UniProtKB">
        <authorList>
            <consortium name="Ensembl"/>
        </authorList>
    </citation>
    <scope>IDENTIFICATION</scope>
</reference>
<name>A0A8D0GMW0_SPHPU</name>
<evidence type="ECO:0000256" key="6">
    <source>
        <dbReference type="ARBA" id="ARBA00004613"/>
    </source>
</evidence>
<dbReference type="GO" id="GO:0016525">
    <property type="term" value="P:negative regulation of angiogenesis"/>
    <property type="evidence" value="ECO:0007669"/>
    <property type="project" value="Ensembl"/>
</dbReference>
<protein>
    <recommendedName>
        <fullName evidence="8">Tumor necrosis factor ligand superfamily member 6</fullName>
    </recommendedName>
    <alternativeName>
        <fullName evidence="26">Fas antigen ligand</fullName>
    </alternativeName>
</protein>
<dbReference type="Proteomes" id="UP000694392">
    <property type="component" value="Unplaced"/>
</dbReference>
<keyword evidence="15" id="KW-0832">Ubl conjugation</keyword>
<evidence type="ECO:0000256" key="19">
    <source>
        <dbReference type="ARBA" id="ARBA00023136"/>
    </source>
</evidence>
<dbReference type="GO" id="GO:1903514">
    <property type="term" value="P:release of sequestered calcium ion into cytosol by endoplasmic reticulum"/>
    <property type="evidence" value="ECO:0007669"/>
    <property type="project" value="Ensembl"/>
</dbReference>
<keyword evidence="13 29" id="KW-0812">Transmembrane</keyword>
<dbReference type="GO" id="GO:1905782">
    <property type="term" value="P:positive regulation of phosphatidylserine exposure on apoptotic cell surface"/>
    <property type="evidence" value="ECO:0007669"/>
    <property type="project" value="Ensembl"/>
</dbReference>
<dbReference type="PANTHER" id="PTHR11471">
    <property type="entry name" value="TUMOR NECROSIS FACTOR FAMILY MEMBER"/>
    <property type="match status" value="1"/>
</dbReference>
<sequence length="246" mass="28154">MQQNLNYVYPHIFWVDGSTIPPSSCAPPAPRPPPVPERKRRKQIGRDGMYLCFLVIFLLVLLALTGVGLGMFQILQLQKELAELREVTSNHSYWGERGNSNKTTGKKEMKTAAHLTGKAGQKSLPLEWETTYGHAFTSGIHYKNSGLVINQTGLYFVYSKVFFRDQTCNSKPLDHTVFKRNPAYPKDQVLMEDRKMDYCVNKMWGRSSYLGALFNLTKWDSLYVSVSETNLVNFEESKTFFGLYKL</sequence>
<evidence type="ECO:0000313" key="31">
    <source>
        <dbReference type="Ensembl" id="ENSSPUP00000007626.1"/>
    </source>
</evidence>
<comment type="subunit">
    <text evidence="28">Homotrimer. Interacts with ARHGAP9, BAIAP2L1, BTK, CACNB3, CACNB4, CRK, DLG2, DNMBP, DOCK4, EPS8L3, FGR, FYB1, FYN, HCK, ITK, ITSN2, KALRN, LYN, MACC1, MIA, MPP4, MYO15A, NCF1, NCK1, NCK2, NCKIPSD, OSTF1, PIK3R1, PSTPIP1, RIMBP3C, SAMSN1, SH3GL3, SH3PXD2B, SH3PXD2A, SH3RF2, SKAP2, SNX33, SNX9, SORBS3, SPTA1, SRC, SRGAP1, SRGAP2, SRGAP3, TEC, TJP3 and YES1.</text>
</comment>
<evidence type="ECO:0000256" key="24">
    <source>
        <dbReference type="ARBA" id="ARBA00023242"/>
    </source>
</evidence>
<keyword evidence="10" id="KW-0678">Repressor</keyword>
<reference evidence="31" key="1">
    <citation type="submission" date="2025-08" db="UniProtKB">
        <authorList>
            <consortium name="Ensembl"/>
        </authorList>
    </citation>
    <scope>IDENTIFICATION</scope>
</reference>
<dbReference type="Gene3D" id="2.60.120.40">
    <property type="match status" value="1"/>
</dbReference>
<dbReference type="PROSITE" id="PS00251">
    <property type="entry name" value="THD_1"/>
    <property type="match status" value="1"/>
</dbReference>
<dbReference type="FunFam" id="2.60.120.40:FF:000017">
    <property type="entry name" value="Tumor necrosis factor ligand superfamily member 6"/>
    <property type="match status" value="1"/>
</dbReference>
<evidence type="ECO:0000256" key="29">
    <source>
        <dbReference type="SAM" id="Phobius"/>
    </source>
</evidence>
<evidence type="ECO:0000256" key="22">
    <source>
        <dbReference type="ARBA" id="ARBA00023180"/>
    </source>
</evidence>
<dbReference type="GO" id="GO:0060205">
    <property type="term" value="C:cytoplasmic vesicle lumen"/>
    <property type="evidence" value="ECO:0007669"/>
    <property type="project" value="UniProtKB-SubCell"/>
</dbReference>
<evidence type="ECO:0000256" key="13">
    <source>
        <dbReference type="ARBA" id="ARBA00022692"/>
    </source>
</evidence>
<evidence type="ECO:0000256" key="21">
    <source>
        <dbReference type="ARBA" id="ARBA00023163"/>
    </source>
</evidence>
<keyword evidence="16" id="KW-0735">Signal-anchor</keyword>
<dbReference type="AlphaFoldDB" id="A0A8D0GMW0"/>
<keyword evidence="21" id="KW-0804">Transcription</keyword>
<dbReference type="Ensembl" id="ENSSPUT00000008122.1">
    <property type="protein sequence ID" value="ENSSPUP00000007626.1"/>
    <property type="gene ID" value="ENSSPUG00000005893.1"/>
</dbReference>
<evidence type="ECO:0000259" key="30">
    <source>
        <dbReference type="PROSITE" id="PS50049"/>
    </source>
</evidence>
<keyword evidence="20" id="KW-1015">Disulfide bond</keyword>
<dbReference type="GO" id="GO:0097527">
    <property type="term" value="P:necroptotic signaling pathway"/>
    <property type="evidence" value="ECO:0007669"/>
    <property type="project" value="Ensembl"/>
</dbReference>
<keyword evidence="9" id="KW-1003">Cell membrane</keyword>
<evidence type="ECO:0000256" key="27">
    <source>
        <dbReference type="ARBA" id="ARBA00045660"/>
    </source>
</evidence>
<dbReference type="PROSITE" id="PS50049">
    <property type="entry name" value="THD_2"/>
    <property type="match status" value="1"/>
</dbReference>
<dbReference type="GO" id="GO:0046666">
    <property type="term" value="P:retinal cell programmed cell death"/>
    <property type="evidence" value="ECO:0007669"/>
    <property type="project" value="Ensembl"/>
</dbReference>
<proteinExistence type="inferred from homology"/>
<keyword evidence="32" id="KW-1185">Reference proteome</keyword>
<evidence type="ECO:0000256" key="11">
    <source>
        <dbReference type="ARBA" id="ARBA00022514"/>
    </source>
</evidence>
<keyword evidence="22" id="KW-0325">Glycoprotein</keyword>
<dbReference type="GO" id="GO:2000353">
    <property type="term" value="P:positive regulation of endothelial cell apoptotic process"/>
    <property type="evidence" value="ECO:0007669"/>
    <property type="project" value="Ensembl"/>
</dbReference>
<evidence type="ECO:0000256" key="15">
    <source>
        <dbReference type="ARBA" id="ARBA00022843"/>
    </source>
</evidence>
<evidence type="ECO:0000256" key="23">
    <source>
        <dbReference type="ARBA" id="ARBA00023228"/>
    </source>
</evidence>
<evidence type="ECO:0000256" key="26">
    <source>
        <dbReference type="ARBA" id="ARBA00030913"/>
    </source>
</evidence>
<dbReference type="GO" id="GO:0000122">
    <property type="term" value="P:negative regulation of transcription by RNA polymerase II"/>
    <property type="evidence" value="ECO:0007669"/>
    <property type="project" value="Ensembl"/>
</dbReference>
<keyword evidence="17 29" id="KW-1133">Transmembrane helix</keyword>
<dbReference type="GO" id="GO:0008625">
    <property type="term" value="P:extrinsic apoptotic signaling pathway via death domain receptors"/>
    <property type="evidence" value="ECO:0007669"/>
    <property type="project" value="Ensembl"/>
</dbReference>
<evidence type="ECO:0000256" key="9">
    <source>
        <dbReference type="ARBA" id="ARBA00022475"/>
    </source>
</evidence>
<keyword evidence="18" id="KW-0805">Transcription regulation</keyword>
<keyword evidence="12" id="KW-0964">Secreted</keyword>
<dbReference type="GeneTree" id="ENSGT01060000248544"/>
<feature type="domain" description="THD" evidence="30">
    <location>
        <begin position="111"/>
        <end position="246"/>
    </location>
</feature>
<dbReference type="GO" id="GO:0005164">
    <property type="term" value="F:tumor necrosis factor receptor binding"/>
    <property type="evidence" value="ECO:0007669"/>
    <property type="project" value="InterPro"/>
</dbReference>
<evidence type="ECO:0000256" key="25">
    <source>
        <dbReference type="ARBA" id="ARBA00023329"/>
    </source>
</evidence>